<dbReference type="SUPFAM" id="SSF51905">
    <property type="entry name" value="FAD/NAD(P)-binding domain"/>
    <property type="match status" value="2"/>
</dbReference>
<dbReference type="GO" id="GO:0050661">
    <property type="term" value="F:NADP binding"/>
    <property type="evidence" value="ECO:0007669"/>
    <property type="project" value="InterPro"/>
</dbReference>
<dbReference type="EMBL" id="JBAMMX010000001">
    <property type="protein sequence ID" value="KAK6947602.1"/>
    <property type="molecule type" value="Genomic_DNA"/>
</dbReference>
<keyword evidence="6 7" id="KW-0503">Monooxygenase</keyword>
<comment type="similarity">
    <text evidence="1 7">Belongs to the FMO family.</text>
</comment>
<dbReference type="InterPro" id="IPR036188">
    <property type="entry name" value="FAD/NAD-bd_sf"/>
</dbReference>
<organism evidence="8 9">
    <name type="scientific">Dillenia turbinata</name>
    <dbReference type="NCBI Taxonomy" id="194707"/>
    <lineage>
        <taxon>Eukaryota</taxon>
        <taxon>Viridiplantae</taxon>
        <taxon>Streptophyta</taxon>
        <taxon>Embryophyta</taxon>
        <taxon>Tracheophyta</taxon>
        <taxon>Spermatophyta</taxon>
        <taxon>Magnoliopsida</taxon>
        <taxon>eudicotyledons</taxon>
        <taxon>Gunneridae</taxon>
        <taxon>Pentapetalae</taxon>
        <taxon>Dilleniales</taxon>
        <taxon>Dilleniaceae</taxon>
        <taxon>Dillenia</taxon>
    </lineage>
</organism>
<evidence type="ECO:0000256" key="5">
    <source>
        <dbReference type="ARBA" id="ARBA00023002"/>
    </source>
</evidence>
<dbReference type="PIRSF" id="PIRSF000332">
    <property type="entry name" value="FMO"/>
    <property type="match status" value="1"/>
</dbReference>
<dbReference type="Pfam" id="PF00743">
    <property type="entry name" value="FMO-like"/>
    <property type="match status" value="2"/>
</dbReference>
<sequence length="466" mass="52545">MASPTIPNPSTIKPKISSNVAIVGAGAAGLTAARELRLEGHHVVVFERESKIGGLWLYEPNTDSDPLGIDPNRKIVQSSLYDSLRTNLPRESMGFQAYPFVETGLKDRDQRRYPGHKEVLDYLEDYAKVFRVSELVRFKTEVVRVRMVEGGKWEVKWRGLEKRVDVVEVFDAVVICNGHHTEPRLASIPGSDKWPGKQMHSHNYRVPDPFRDQVVILIGSSASASDICRDIAGVAKEVHVASRSVADQTFHILPGHENIWLHSMIRTAHQDGSVAFGNGRIVNADVIMHCTGYKYHFPFLETNGIVTVDDNRVGPLYLHVFPPALAPSLSFVGLPLDVAPFPLCECQSKWVAGVLSGRISLPSMEKMMESIKVFYTKLGASGIPKHYTHNMETYQFEYNDWLAGQCGCPGIEEWRRQMYYASSKRQLAKPETFRDEWEDQEWILQAYEDFKQRAANDLTIRSSLGV</sequence>
<dbReference type="PRINTS" id="PR00370">
    <property type="entry name" value="FMOXYGENASE"/>
</dbReference>
<evidence type="ECO:0000256" key="3">
    <source>
        <dbReference type="ARBA" id="ARBA00022827"/>
    </source>
</evidence>
<accession>A0AAN8WFU6</accession>
<dbReference type="InterPro" id="IPR000960">
    <property type="entry name" value="Flavin_mOase"/>
</dbReference>
<evidence type="ECO:0000313" key="8">
    <source>
        <dbReference type="EMBL" id="KAK6947602.1"/>
    </source>
</evidence>
<dbReference type="InterPro" id="IPR020946">
    <property type="entry name" value="Flavin_mOase-like"/>
</dbReference>
<keyword evidence="4" id="KW-0521">NADP</keyword>
<keyword evidence="9" id="KW-1185">Reference proteome</keyword>
<protein>
    <recommendedName>
        <fullName evidence="7">Flavin-containing monooxygenase</fullName>
        <ecNumber evidence="7">1.-.-.-</ecNumber>
    </recommendedName>
</protein>
<evidence type="ECO:0000256" key="7">
    <source>
        <dbReference type="RuleBase" id="RU361177"/>
    </source>
</evidence>
<keyword evidence="2 7" id="KW-0285">Flavoprotein</keyword>
<evidence type="ECO:0000256" key="6">
    <source>
        <dbReference type="ARBA" id="ARBA00023033"/>
    </source>
</evidence>
<evidence type="ECO:0000256" key="2">
    <source>
        <dbReference type="ARBA" id="ARBA00022630"/>
    </source>
</evidence>
<dbReference type="AlphaFoldDB" id="A0AAN8WFU6"/>
<dbReference type="GO" id="GO:0050660">
    <property type="term" value="F:flavin adenine dinucleotide binding"/>
    <property type="evidence" value="ECO:0007669"/>
    <property type="project" value="InterPro"/>
</dbReference>
<keyword evidence="5 7" id="KW-0560">Oxidoreductase</keyword>
<evidence type="ECO:0000256" key="4">
    <source>
        <dbReference type="ARBA" id="ARBA00022857"/>
    </source>
</evidence>
<dbReference type="InterPro" id="IPR050346">
    <property type="entry name" value="FMO-like"/>
</dbReference>
<dbReference type="EC" id="1.-.-.-" evidence="7"/>
<proteinExistence type="inferred from homology"/>
<comment type="caution">
    <text evidence="8">The sequence shown here is derived from an EMBL/GenBank/DDBJ whole genome shotgun (WGS) entry which is preliminary data.</text>
</comment>
<evidence type="ECO:0000313" key="9">
    <source>
        <dbReference type="Proteomes" id="UP001370490"/>
    </source>
</evidence>
<reference evidence="8 9" key="1">
    <citation type="submission" date="2023-12" db="EMBL/GenBank/DDBJ databases">
        <title>A high-quality genome assembly for Dillenia turbinata (Dilleniales).</title>
        <authorList>
            <person name="Chanderbali A."/>
        </authorList>
    </citation>
    <scope>NUCLEOTIDE SEQUENCE [LARGE SCALE GENOMIC DNA]</scope>
    <source>
        <strain evidence="8">LSX21</strain>
        <tissue evidence="8">Leaf</tissue>
    </source>
</reference>
<dbReference type="GO" id="GO:0004499">
    <property type="term" value="F:N,N-dimethylaniline monooxygenase activity"/>
    <property type="evidence" value="ECO:0007669"/>
    <property type="project" value="InterPro"/>
</dbReference>
<comment type="cofactor">
    <cofactor evidence="7">
        <name>FAD</name>
        <dbReference type="ChEBI" id="CHEBI:57692"/>
    </cofactor>
</comment>
<gene>
    <name evidence="8" type="ORF">RJ641_001075</name>
</gene>
<dbReference type="Gene3D" id="3.50.50.60">
    <property type="entry name" value="FAD/NAD(P)-binding domain"/>
    <property type="match status" value="2"/>
</dbReference>
<dbReference type="Proteomes" id="UP001370490">
    <property type="component" value="Unassembled WGS sequence"/>
</dbReference>
<keyword evidence="3 7" id="KW-0274">FAD</keyword>
<evidence type="ECO:0000256" key="1">
    <source>
        <dbReference type="ARBA" id="ARBA00009183"/>
    </source>
</evidence>
<dbReference type="PANTHER" id="PTHR23023">
    <property type="entry name" value="DIMETHYLANILINE MONOOXYGENASE"/>
    <property type="match status" value="1"/>
</dbReference>
<name>A0AAN8WFU6_9MAGN</name>
<dbReference type="FunFam" id="3.50.50.60:FF:000099">
    <property type="entry name" value="Flavin-containing monooxygenase"/>
    <property type="match status" value="1"/>
</dbReference>